<dbReference type="PANTHER" id="PTHR36836:SF1">
    <property type="entry name" value="COLANIC ACID BIOSYNTHESIS PROTEIN WCAK"/>
    <property type="match status" value="1"/>
</dbReference>
<keyword evidence="2" id="KW-0808">Transferase</keyword>
<dbReference type="GO" id="GO:0016740">
    <property type="term" value="F:transferase activity"/>
    <property type="evidence" value="ECO:0007669"/>
    <property type="project" value="UniProtKB-KW"/>
</dbReference>
<sequence>MKTVAIFNDTSKENHYGCYQVMEVIFRELEQLDIKIEYTWPVGIDWTNQINPKSLQNLSAIIINGEGTIHDTKNNKPARNLLKLASFAALNSVPCYLINSTIYQVEKKHIEDLRLFRRIYVRDKASQVFLKENNIHANFVPDLSFFFELSSDIIVHKHQKNKVLVTDSVLKNSTQELKKFAMNNKFEYLKFVKHPNIFRRILEKFKRVAGKLNLISSKIKSKPSCPRNFQKFIELFSGANLVVAGRYHAVTTALSNKIPVICIESNTPKISFLLNDIFEEKKRLMSFIDPAKKYLNRNFSNKEQALLNNYISFGRVQMKTMFKEISQESS</sequence>
<dbReference type="Pfam" id="PF04230">
    <property type="entry name" value="PS_pyruv_trans"/>
    <property type="match status" value="1"/>
</dbReference>
<dbReference type="PANTHER" id="PTHR36836">
    <property type="entry name" value="COLANIC ACID BIOSYNTHESIS PROTEIN WCAK"/>
    <property type="match status" value="1"/>
</dbReference>
<accession>A0A520MYM0</accession>
<dbReference type="Proteomes" id="UP000315825">
    <property type="component" value="Unassembled WGS sequence"/>
</dbReference>
<name>A0A520MYM0_9GAMM</name>
<dbReference type="AlphaFoldDB" id="A0A520MYM0"/>
<evidence type="ECO:0000313" key="2">
    <source>
        <dbReference type="EMBL" id="RZO26299.1"/>
    </source>
</evidence>
<organism evidence="2 3">
    <name type="scientific">SAR86 cluster bacterium</name>
    <dbReference type="NCBI Taxonomy" id="2030880"/>
    <lineage>
        <taxon>Bacteria</taxon>
        <taxon>Pseudomonadati</taxon>
        <taxon>Pseudomonadota</taxon>
        <taxon>Gammaproteobacteria</taxon>
        <taxon>SAR86 cluster</taxon>
    </lineage>
</organism>
<feature type="domain" description="Polysaccharide pyruvyl transferase" evidence="1">
    <location>
        <begin position="16"/>
        <end position="265"/>
    </location>
</feature>
<evidence type="ECO:0000259" key="1">
    <source>
        <dbReference type="Pfam" id="PF04230"/>
    </source>
</evidence>
<dbReference type="EMBL" id="SHBE01000005">
    <property type="protein sequence ID" value="RZO26299.1"/>
    <property type="molecule type" value="Genomic_DNA"/>
</dbReference>
<comment type="caution">
    <text evidence="2">The sequence shown here is derived from an EMBL/GenBank/DDBJ whole genome shotgun (WGS) entry which is preliminary data.</text>
</comment>
<reference evidence="2 3" key="1">
    <citation type="submission" date="2019-02" db="EMBL/GenBank/DDBJ databases">
        <title>Prokaryotic population dynamics and viral predation in marine succession experiment using metagenomics: the confinement effect.</title>
        <authorList>
            <person name="Haro-Moreno J.M."/>
            <person name="Rodriguez-Valera F."/>
            <person name="Lopez-Perez M."/>
        </authorList>
    </citation>
    <scope>NUCLEOTIDE SEQUENCE [LARGE SCALE GENOMIC DNA]</scope>
    <source>
        <strain evidence="2">MED-G159</strain>
    </source>
</reference>
<protein>
    <submittedName>
        <fullName evidence="2">Polysaccharide pyruvyl transferase family protein</fullName>
    </submittedName>
</protein>
<evidence type="ECO:0000313" key="3">
    <source>
        <dbReference type="Proteomes" id="UP000315825"/>
    </source>
</evidence>
<proteinExistence type="predicted"/>
<gene>
    <name evidence="2" type="ORF">EVA92_03290</name>
</gene>
<dbReference type="InterPro" id="IPR007345">
    <property type="entry name" value="Polysacch_pyruvyl_Trfase"/>
</dbReference>